<dbReference type="PANTHER" id="PTHR39639:SF1">
    <property type="entry name" value="DUF262 DOMAIN-CONTAINING PROTEIN"/>
    <property type="match status" value="1"/>
</dbReference>
<keyword evidence="4" id="KW-1185">Reference proteome</keyword>
<feature type="domain" description="GmrSD restriction endonucleases N-terminal" evidence="2">
    <location>
        <begin position="17"/>
        <end position="171"/>
    </location>
</feature>
<evidence type="ECO:0000313" key="3">
    <source>
        <dbReference type="EMBL" id="MCB2379227.1"/>
    </source>
</evidence>
<dbReference type="Pfam" id="PF03235">
    <property type="entry name" value="GmrSD_N"/>
    <property type="match status" value="1"/>
</dbReference>
<reference evidence="3" key="1">
    <citation type="submission" date="2021-10" db="EMBL/GenBank/DDBJ databases">
        <authorList>
            <person name="Dean J.D."/>
            <person name="Kim M.K."/>
            <person name="Newey C.N."/>
            <person name="Stoker T.S."/>
            <person name="Thompson D.W."/>
            <person name="Grose J.H."/>
        </authorList>
    </citation>
    <scope>NUCLEOTIDE SEQUENCE</scope>
    <source>
        <strain evidence="3">BT635</strain>
    </source>
</reference>
<organism evidence="3 4">
    <name type="scientific">Hymenobacter nitidus</name>
    <dbReference type="NCBI Taxonomy" id="2880929"/>
    <lineage>
        <taxon>Bacteria</taxon>
        <taxon>Pseudomonadati</taxon>
        <taxon>Bacteroidota</taxon>
        <taxon>Cytophagia</taxon>
        <taxon>Cytophagales</taxon>
        <taxon>Hymenobacteraceae</taxon>
        <taxon>Hymenobacter</taxon>
    </lineage>
</organism>
<gene>
    <name evidence="3" type="ORF">LGH70_16635</name>
</gene>
<dbReference type="PANTHER" id="PTHR39639">
    <property type="entry name" value="CHROMOSOME 16, WHOLE GENOME SHOTGUN SEQUENCE"/>
    <property type="match status" value="1"/>
</dbReference>
<evidence type="ECO:0000313" key="4">
    <source>
        <dbReference type="Proteomes" id="UP001165297"/>
    </source>
</evidence>
<dbReference type="InterPro" id="IPR004919">
    <property type="entry name" value="GmrSD_N"/>
</dbReference>
<feature type="coiled-coil region" evidence="1">
    <location>
        <begin position="297"/>
        <end position="324"/>
    </location>
</feature>
<dbReference type="EMBL" id="JAJADQ010000009">
    <property type="protein sequence ID" value="MCB2379227.1"/>
    <property type="molecule type" value="Genomic_DNA"/>
</dbReference>
<accession>A0ABS8AHS6</accession>
<comment type="caution">
    <text evidence="3">The sequence shown here is derived from an EMBL/GenBank/DDBJ whole genome shotgun (WGS) entry which is preliminary data.</text>
</comment>
<evidence type="ECO:0000259" key="2">
    <source>
        <dbReference type="Pfam" id="PF03235"/>
    </source>
</evidence>
<name>A0ABS8AHS6_9BACT</name>
<proteinExistence type="predicted"/>
<dbReference type="RefSeq" id="WP_226187841.1">
    <property type="nucleotide sequence ID" value="NZ_JAJADQ010000009.1"/>
</dbReference>
<keyword evidence="1" id="KW-0175">Coiled coil</keyword>
<evidence type="ECO:0000256" key="1">
    <source>
        <dbReference type="SAM" id="Coils"/>
    </source>
</evidence>
<sequence>MATIKTYQLPNSSVLRIYSDKNIIKEDPEYQRKGDIWTLEKKQLLIDSILNEYDIPKLYFHFLNKIQREETNNKYEYAIIDGRQRLQAIYEFIDGKFALADDFEYLADEKIKASNLNYTDLAVLYPRLKIRFDSFTLPIIAVETEDIDLIEDMFSRLNEAVPLNASEKRNALGGTMSKLIRDLAKNDFFTKKVKFKNNRLQHNEVATKLLFIENSLQLQSKIIDTKKPYLDKMVIDYRDNTNHDPYPIYTSCESVINNMNSCFTDSDILLRTQSPITIYYLLFRDAFNNSKTNLLTRNKIKSFYDELERNRKRAELDITTANYEYLEFDRMSQQGTNDASSIRERTRIMSEYIGL</sequence>
<protein>
    <submittedName>
        <fullName evidence="3">DUF262 domain-containing protein</fullName>
    </submittedName>
</protein>
<dbReference type="Proteomes" id="UP001165297">
    <property type="component" value="Unassembled WGS sequence"/>
</dbReference>